<dbReference type="EMBL" id="JAPDDS010000010">
    <property type="protein sequence ID" value="MCW1886495.1"/>
    <property type="molecule type" value="Genomic_DNA"/>
</dbReference>
<keyword evidence="3" id="KW-1185">Reference proteome</keyword>
<evidence type="ECO:0008006" key="4">
    <source>
        <dbReference type="Google" id="ProtNLM"/>
    </source>
</evidence>
<reference evidence="2 3" key="1">
    <citation type="submission" date="2022-10" db="EMBL/GenBank/DDBJ databases">
        <title>Luteolibacter flavescens strain MCCC 1K03193, whole genome shotgun sequencing project.</title>
        <authorList>
            <person name="Zhao G."/>
            <person name="Shen L."/>
        </authorList>
    </citation>
    <scope>NUCLEOTIDE SEQUENCE [LARGE SCALE GENOMIC DNA]</scope>
    <source>
        <strain evidence="2 3">MCCC 1K03193</strain>
    </source>
</reference>
<sequence length="209" mass="22173">MKPNRSALSITLALGCLLAPATSTAALVLINGNFQDTTGLGVTSPNTWLNGIPTGWSGVTNSYTVGTNNGGTNWIANLDQVSSTSGGFRPLYQDLGTLDETSTISMTFTVLQPWNANLARAGAAIWSNAFTTTLDTLSDLTPGTYTLTAENVAAGTAIRIGFWRSRLNNAPGIDDVSITVTPVPEPQLPLLVTFLTAPMLLLRKRRRFA</sequence>
<evidence type="ECO:0000313" key="2">
    <source>
        <dbReference type="EMBL" id="MCW1886495.1"/>
    </source>
</evidence>
<accession>A0ABT3FU33</accession>
<proteinExistence type="predicted"/>
<dbReference type="Proteomes" id="UP001207930">
    <property type="component" value="Unassembled WGS sequence"/>
</dbReference>
<dbReference type="RefSeq" id="WP_264502451.1">
    <property type="nucleotide sequence ID" value="NZ_JAPDDS010000010.1"/>
</dbReference>
<feature type="signal peptide" evidence="1">
    <location>
        <begin position="1"/>
        <end position="25"/>
    </location>
</feature>
<gene>
    <name evidence="2" type="ORF">OKA04_17285</name>
</gene>
<keyword evidence="1" id="KW-0732">Signal</keyword>
<evidence type="ECO:0000313" key="3">
    <source>
        <dbReference type="Proteomes" id="UP001207930"/>
    </source>
</evidence>
<dbReference type="PROSITE" id="PS51257">
    <property type="entry name" value="PROKAR_LIPOPROTEIN"/>
    <property type="match status" value="1"/>
</dbReference>
<organism evidence="2 3">
    <name type="scientific">Luteolibacter flavescens</name>
    <dbReference type="NCBI Taxonomy" id="1859460"/>
    <lineage>
        <taxon>Bacteria</taxon>
        <taxon>Pseudomonadati</taxon>
        <taxon>Verrucomicrobiota</taxon>
        <taxon>Verrucomicrobiia</taxon>
        <taxon>Verrucomicrobiales</taxon>
        <taxon>Verrucomicrobiaceae</taxon>
        <taxon>Luteolibacter</taxon>
    </lineage>
</organism>
<comment type="caution">
    <text evidence="2">The sequence shown here is derived from an EMBL/GenBank/DDBJ whole genome shotgun (WGS) entry which is preliminary data.</text>
</comment>
<name>A0ABT3FU33_9BACT</name>
<protein>
    <recommendedName>
        <fullName evidence="4">PEP-CTERM sorting domain-containing protein</fullName>
    </recommendedName>
</protein>
<evidence type="ECO:0000256" key="1">
    <source>
        <dbReference type="SAM" id="SignalP"/>
    </source>
</evidence>
<feature type="chain" id="PRO_5045524824" description="PEP-CTERM sorting domain-containing protein" evidence="1">
    <location>
        <begin position="26"/>
        <end position="209"/>
    </location>
</feature>